<organism evidence="1 2">
    <name type="scientific">Salinicola lusitanus</name>
    <dbReference type="NCBI Taxonomy" id="1949085"/>
    <lineage>
        <taxon>Bacteria</taxon>
        <taxon>Pseudomonadati</taxon>
        <taxon>Pseudomonadota</taxon>
        <taxon>Gammaproteobacteria</taxon>
        <taxon>Oceanospirillales</taxon>
        <taxon>Halomonadaceae</taxon>
        <taxon>Salinicola</taxon>
    </lineage>
</organism>
<keyword evidence="2" id="KW-1185">Reference proteome</keyword>
<accession>A0ABZ3CTF2</accession>
<dbReference type="EMBL" id="CP151919">
    <property type="protein sequence ID" value="XAD54437.1"/>
    <property type="molecule type" value="Genomic_DNA"/>
</dbReference>
<evidence type="ECO:0000313" key="2">
    <source>
        <dbReference type="Proteomes" id="UP001453229"/>
    </source>
</evidence>
<proteinExistence type="predicted"/>
<evidence type="ECO:0000313" key="1">
    <source>
        <dbReference type="EMBL" id="XAD54437.1"/>
    </source>
</evidence>
<dbReference type="PANTHER" id="PTHR35810:SF1">
    <property type="entry name" value="CYTOPLASMIC PROTEIN"/>
    <property type="match status" value="1"/>
</dbReference>
<dbReference type="PANTHER" id="PTHR35810">
    <property type="entry name" value="CYTOPLASMIC PROTEIN-RELATED"/>
    <property type="match status" value="1"/>
</dbReference>
<protein>
    <recommendedName>
        <fullName evidence="3">DNA-binding protein</fullName>
    </recommendedName>
</protein>
<gene>
    <name evidence="1" type="ORF">AAGT95_00265</name>
</gene>
<name>A0ABZ3CTF2_9GAMM</name>
<dbReference type="Proteomes" id="UP001453229">
    <property type="component" value="Chromosome"/>
</dbReference>
<reference evidence="1 2" key="1">
    <citation type="submission" date="2024-04" db="EMBL/GenBank/DDBJ databases">
        <title>Salinicola lusitanus LLJ914,a marine bacterium isolated from the Okinawa Trough.</title>
        <authorList>
            <person name="Li J."/>
        </authorList>
    </citation>
    <scope>NUCLEOTIDE SEQUENCE [LARGE SCALE GENOMIC DNA]</scope>
    <source>
        <strain evidence="1 2">LLJ914</strain>
    </source>
</reference>
<evidence type="ECO:0008006" key="3">
    <source>
        <dbReference type="Google" id="ProtNLM"/>
    </source>
</evidence>
<dbReference type="RefSeq" id="WP_342595141.1">
    <property type="nucleotide sequence ID" value="NZ_CP151919.1"/>
</dbReference>
<sequence length="71" mass="8595">MRLDDGRETVWLTQRQMSELFNKDVRTINEHVLNVFDESELERESTTRNFRIVRLEGARQVTRAIEHYNLM</sequence>